<sequence>MGSTPGNIMVPVAMFGWIPVVLLLFSRLQARTAASVAFVAGWMFLPVAAFKLPALPDYNKTTATCVGILLGAWLFDKQRFSEFRFNAADLPMIAWCTAPFFSSVANDLGPYDGLSQTMYQCITWGLPYYIARIYFTDIDAMKTLALAIFIGSIIYIPFCWFELIMSPQLHRMTYGFHQHNFLQTLRDGGGFRPMVYMDHGLMTSMWMVLGVFLGSWLLYVGELPEKILSVPTRYMLMLLAFTAIMMQSVGSLVLLVIGLLVIYLSSKIKKPVLLIVMVAIPHLYVITRTTGIWDGTNLSGFVAEKFSADRAQSLQFRFDNETILIDKALQGTLFGWGGFGRSRVYDDKGRDISIADGLWIITLGQNGIYGLATLIIAIQVPVILFLMRIKAEYWKNREWAAPGVMAVFLAIYMIDNLLNAMINPVYMLFSGGLIGMMLKNSVPEPSASAITAMQSAEKTHDITPPRTRFIPAPGSALLRIIH</sequence>
<evidence type="ECO:0008006" key="4">
    <source>
        <dbReference type="Google" id="ProtNLM"/>
    </source>
</evidence>
<proteinExistence type="predicted"/>
<evidence type="ECO:0000313" key="3">
    <source>
        <dbReference type="Proteomes" id="UP000053937"/>
    </source>
</evidence>
<feature type="transmembrane region" description="Helical" evidence="1">
    <location>
        <begin position="6"/>
        <end position="25"/>
    </location>
</feature>
<feature type="transmembrane region" description="Helical" evidence="1">
    <location>
        <begin position="32"/>
        <end position="52"/>
    </location>
</feature>
<feature type="transmembrane region" description="Helical" evidence="1">
    <location>
        <begin position="144"/>
        <end position="164"/>
    </location>
</feature>
<gene>
    <name evidence="2" type="ORF">ASB62_05730</name>
</gene>
<keyword evidence="1" id="KW-0472">Membrane</keyword>
<accession>A0A101JKN8</accession>
<evidence type="ECO:0000313" key="2">
    <source>
        <dbReference type="EMBL" id="KUL28625.1"/>
    </source>
</evidence>
<evidence type="ECO:0000256" key="1">
    <source>
        <dbReference type="SAM" id="Phobius"/>
    </source>
</evidence>
<feature type="transmembrane region" description="Helical" evidence="1">
    <location>
        <begin position="239"/>
        <end position="264"/>
    </location>
</feature>
<protein>
    <recommendedName>
        <fullName evidence="4">O-antigen polymerase</fullName>
    </recommendedName>
</protein>
<dbReference type="RefSeq" id="WP_059139008.1">
    <property type="nucleotide sequence ID" value="NZ_LMBR01000133.1"/>
</dbReference>
<name>A0A101JKN8_CHLLI</name>
<dbReference type="EMBL" id="LMBR01000133">
    <property type="protein sequence ID" value="KUL28625.1"/>
    <property type="molecule type" value="Genomic_DNA"/>
</dbReference>
<comment type="caution">
    <text evidence="2">The sequence shown here is derived from an EMBL/GenBank/DDBJ whole genome shotgun (WGS) entry which is preliminary data.</text>
</comment>
<feature type="transmembrane region" description="Helical" evidence="1">
    <location>
        <begin position="271"/>
        <end position="287"/>
    </location>
</feature>
<keyword evidence="3" id="KW-1185">Reference proteome</keyword>
<dbReference type="Proteomes" id="UP000053937">
    <property type="component" value="Unassembled WGS sequence"/>
</dbReference>
<dbReference type="AlphaFoldDB" id="A0A101JKN8"/>
<feature type="transmembrane region" description="Helical" evidence="1">
    <location>
        <begin position="201"/>
        <end position="219"/>
    </location>
</feature>
<feature type="transmembrane region" description="Helical" evidence="1">
    <location>
        <begin position="368"/>
        <end position="387"/>
    </location>
</feature>
<keyword evidence="1" id="KW-1133">Transmembrane helix</keyword>
<keyword evidence="1" id="KW-0812">Transmembrane</keyword>
<reference evidence="2 3" key="1">
    <citation type="submission" date="2015-10" db="EMBL/GenBank/DDBJ databases">
        <title>Draft Genome Sequence of Chlorobium limicola strain Frasassi Growing under Artificial Lighting in the Frasassi Cave System.</title>
        <authorList>
            <person name="Mansor M."/>
            <person name="Macalady J."/>
        </authorList>
    </citation>
    <scope>NUCLEOTIDE SEQUENCE [LARGE SCALE GENOMIC DNA]</scope>
    <source>
        <strain evidence="2 3">Frasassi</strain>
    </source>
</reference>
<dbReference type="OrthoDB" id="9766798at2"/>
<organism evidence="2 3">
    <name type="scientific">Chlorobium limicola</name>
    <dbReference type="NCBI Taxonomy" id="1092"/>
    <lineage>
        <taxon>Bacteria</taxon>
        <taxon>Pseudomonadati</taxon>
        <taxon>Chlorobiota</taxon>
        <taxon>Chlorobiia</taxon>
        <taxon>Chlorobiales</taxon>
        <taxon>Chlorobiaceae</taxon>
        <taxon>Chlorobium/Pelodictyon group</taxon>
        <taxon>Chlorobium</taxon>
    </lineage>
</organism>